<feature type="region of interest" description="Disordered" evidence="2">
    <location>
        <begin position="27"/>
        <end position="47"/>
    </location>
</feature>
<dbReference type="NCBIfam" id="NF033674">
    <property type="entry name" value="stress_OB_fold"/>
    <property type="match status" value="1"/>
</dbReference>
<dbReference type="Pfam" id="PF04076">
    <property type="entry name" value="BOF"/>
    <property type="match status" value="1"/>
</dbReference>
<dbReference type="PANTHER" id="PTHR36571:SF1">
    <property type="entry name" value="PROTEIN YGIW"/>
    <property type="match status" value="1"/>
</dbReference>
<gene>
    <name evidence="4" type="ORF">SAMN05192589_106121</name>
</gene>
<evidence type="ECO:0000313" key="4">
    <source>
        <dbReference type="EMBL" id="SDD42380.1"/>
    </source>
</evidence>
<dbReference type="RefSeq" id="WP_092743808.1">
    <property type="nucleotide sequence ID" value="NZ_FMZC01000006.1"/>
</dbReference>
<name>A0A1G6ULS6_9BURK</name>
<accession>A0A1G6ULS6</accession>
<protein>
    <submittedName>
        <fullName evidence="4">TIGR00156 family protein</fullName>
    </submittedName>
</protein>
<organism evidence="4 5">
    <name type="scientific">Paracidovorax valerianellae</name>
    <dbReference type="NCBI Taxonomy" id="187868"/>
    <lineage>
        <taxon>Bacteria</taxon>
        <taxon>Pseudomonadati</taxon>
        <taxon>Pseudomonadota</taxon>
        <taxon>Betaproteobacteria</taxon>
        <taxon>Burkholderiales</taxon>
        <taxon>Comamonadaceae</taxon>
        <taxon>Paracidovorax</taxon>
    </lineage>
</organism>
<dbReference type="InterPro" id="IPR005220">
    <property type="entry name" value="CarO-like"/>
</dbReference>
<keyword evidence="1 3" id="KW-0732">Signal</keyword>
<dbReference type="Proteomes" id="UP000198781">
    <property type="component" value="Unassembled WGS sequence"/>
</dbReference>
<proteinExistence type="predicted"/>
<evidence type="ECO:0000256" key="1">
    <source>
        <dbReference type="ARBA" id="ARBA00022729"/>
    </source>
</evidence>
<evidence type="ECO:0000256" key="3">
    <source>
        <dbReference type="SAM" id="SignalP"/>
    </source>
</evidence>
<feature type="chain" id="PRO_5011746677" evidence="3">
    <location>
        <begin position="24"/>
        <end position="135"/>
    </location>
</feature>
<dbReference type="PANTHER" id="PTHR36571">
    <property type="entry name" value="PROTEIN YGIW"/>
    <property type="match status" value="1"/>
</dbReference>
<dbReference type="Gene3D" id="2.40.50.200">
    <property type="entry name" value="Bacterial OB-fold"/>
    <property type="match status" value="1"/>
</dbReference>
<dbReference type="OrthoDB" id="6650354at2"/>
<dbReference type="STRING" id="187868.SAMN05192589_106121"/>
<dbReference type="InterPro" id="IPR036700">
    <property type="entry name" value="BOBF_sf"/>
</dbReference>
<feature type="compositionally biased region" description="Polar residues" evidence="2">
    <location>
        <begin position="37"/>
        <end position="47"/>
    </location>
</feature>
<keyword evidence="5" id="KW-1185">Reference proteome</keyword>
<feature type="signal peptide" evidence="3">
    <location>
        <begin position="1"/>
        <end position="23"/>
    </location>
</feature>
<evidence type="ECO:0000256" key="2">
    <source>
        <dbReference type="SAM" id="MobiDB-lite"/>
    </source>
</evidence>
<dbReference type="SUPFAM" id="SSF101756">
    <property type="entry name" value="Hypothetical protein YgiW"/>
    <property type="match status" value="1"/>
</dbReference>
<reference evidence="4 5" key="1">
    <citation type="submission" date="2016-10" db="EMBL/GenBank/DDBJ databases">
        <authorList>
            <person name="de Groot N.N."/>
        </authorList>
    </citation>
    <scope>NUCLEOTIDE SEQUENCE [LARGE SCALE GENOMIC DNA]</scope>
    <source>
        <strain evidence="4 5">DSM 16619</strain>
    </source>
</reference>
<evidence type="ECO:0000313" key="5">
    <source>
        <dbReference type="Proteomes" id="UP000198781"/>
    </source>
</evidence>
<dbReference type="EMBL" id="FMZC01000006">
    <property type="protein sequence ID" value="SDD42380.1"/>
    <property type="molecule type" value="Genomic_DNA"/>
</dbReference>
<dbReference type="AlphaFoldDB" id="A0A1G6ULS6"/>
<sequence length="135" mass="14399">MQKSTAAIVLALGLLGATAPALAQYTGPTSGERAAAPSTTGYTGPSSVRTMTVKQLLDTATDDQHVRLQGRIVSHDGGKNYTFADDSGRMPVEISSKRFPAGQPIGADQRVELVGEVDKDIRKMDFEVEQVRLLP</sequence>